<comment type="caution">
    <text evidence="1">The sequence shown here is derived from an EMBL/GenBank/DDBJ whole genome shotgun (WGS) entry which is preliminary data.</text>
</comment>
<dbReference type="InterPro" id="IPR050772">
    <property type="entry name" value="Hydratase-Decarb/MhpD_sf"/>
</dbReference>
<dbReference type="SUPFAM" id="SSF56529">
    <property type="entry name" value="FAH"/>
    <property type="match status" value="1"/>
</dbReference>
<organism evidence="1 2">
    <name type="scientific">Agrobacterium tumefaciens</name>
    <dbReference type="NCBI Taxonomy" id="358"/>
    <lineage>
        <taxon>Bacteria</taxon>
        <taxon>Pseudomonadati</taxon>
        <taxon>Pseudomonadota</taxon>
        <taxon>Alphaproteobacteria</taxon>
        <taxon>Hyphomicrobiales</taxon>
        <taxon>Rhizobiaceae</taxon>
        <taxon>Rhizobium/Agrobacterium group</taxon>
        <taxon>Agrobacterium</taxon>
        <taxon>Agrobacterium tumefaciens complex</taxon>
    </lineage>
</organism>
<dbReference type="InterPro" id="IPR036663">
    <property type="entry name" value="Fumarylacetoacetase_C_sf"/>
</dbReference>
<dbReference type="EMBL" id="JAVDSW010000003">
    <property type="protein sequence ID" value="MDR6703756.1"/>
    <property type="molecule type" value="Genomic_DNA"/>
</dbReference>
<name>A0AAW8LXN4_AGRTU</name>
<dbReference type="Proteomes" id="UP001265315">
    <property type="component" value="Unassembled WGS sequence"/>
</dbReference>
<proteinExistence type="predicted"/>
<gene>
    <name evidence="1" type="ORF">J2W61_003628</name>
</gene>
<reference evidence="1" key="1">
    <citation type="submission" date="2023-07" db="EMBL/GenBank/DDBJ databases">
        <title>Sorghum-associated microbial communities from plants grown in Nebraska, USA.</title>
        <authorList>
            <person name="Schachtman D."/>
        </authorList>
    </citation>
    <scope>NUCLEOTIDE SEQUENCE</scope>
    <source>
        <strain evidence="1">1457</strain>
    </source>
</reference>
<dbReference type="Gene3D" id="3.90.850.10">
    <property type="entry name" value="Fumarylacetoacetase-like, C-terminal domain"/>
    <property type="match status" value="1"/>
</dbReference>
<dbReference type="GO" id="GO:0008684">
    <property type="term" value="F:2-oxopent-4-enoate hydratase activity"/>
    <property type="evidence" value="ECO:0007669"/>
    <property type="project" value="TreeGrafter"/>
</dbReference>
<sequence length="261" mass="27821">MTAIEKMAARFAKASRQGNRISLAELEAEGLVPGTLAEAMAVQRDFAGNLGKPIGGWKLAIRPDGEAVAAPMFDCYRVNDANLACFPLDGTEGIEVEICFTLAADIPAAAETQLTKADMMQYIDNVHLGVELLRYRLEEKNRVPFPLFLADRLANHGFALGPEVDKRIVDVFAANSDDLPLLIVTEGPVQIFNAKVRHPNIDPLAPLLAFANAALNTGHMLRAGHVVTTGSLCGALPSALSAETGIMLESVGAFTLSGPKD</sequence>
<dbReference type="RefSeq" id="WP_162692586.1">
    <property type="nucleotide sequence ID" value="NZ_JAGIPM010000003.1"/>
</dbReference>
<evidence type="ECO:0000313" key="2">
    <source>
        <dbReference type="Proteomes" id="UP001265315"/>
    </source>
</evidence>
<protein>
    <submittedName>
        <fullName evidence="1">2-keto-4-pentenoate hydratase</fullName>
    </submittedName>
</protein>
<evidence type="ECO:0000313" key="1">
    <source>
        <dbReference type="EMBL" id="MDR6703756.1"/>
    </source>
</evidence>
<dbReference type="AlphaFoldDB" id="A0AAW8LXN4"/>
<dbReference type="PANTHER" id="PTHR30143:SF0">
    <property type="entry name" value="2-KETO-4-PENTENOATE HYDRATASE"/>
    <property type="match status" value="1"/>
</dbReference>
<dbReference type="PANTHER" id="PTHR30143">
    <property type="entry name" value="ACID HYDRATASE"/>
    <property type="match status" value="1"/>
</dbReference>
<dbReference type="GO" id="GO:0005737">
    <property type="term" value="C:cytoplasm"/>
    <property type="evidence" value="ECO:0007669"/>
    <property type="project" value="TreeGrafter"/>
</dbReference>
<accession>A0AAW8LXN4</accession>